<dbReference type="GeneID" id="106117062"/>
<dbReference type="KEGG" id="pxu:106117062"/>
<feature type="compositionally biased region" description="Polar residues" evidence="3">
    <location>
        <begin position="32"/>
        <end position="44"/>
    </location>
</feature>
<dbReference type="GO" id="GO:0003730">
    <property type="term" value="F:mRNA 3'-UTR binding"/>
    <property type="evidence" value="ECO:0007669"/>
    <property type="project" value="InterPro"/>
</dbReference>
<dbReference type="InterPro" id="IPR038446">
    <property type="entry name" value="CEBP_ZZ_sf"/>
</dbReference>
<dbReference type="GO" id="GO:0043022">
    <property type="term" value="F:ribosome binding"/>
    <property type="evidence" value="ECO:0007669"/>
    <property type="project" value="TreeGrafter"/>
</dbReference>
<dbReference type="PROSITE" id="PS50102">
    <property type="entry name" value="RRM"/>
    <property type="match status" value="1"/>
</dbReference>
<dbReference type="SUPFAM" id="SSF54928">
    <property type="entry name" value="RNA-binding domain, RBD"/>
    <property type="match status" value="1"/>
</dbReference>
<feature type="region of interest" description="Disordered" evidence="3">
    <location>
        <begin position="459"/>
        <end position="485"/>
    </location>
</feature>
<dbReference type="GO" id="GO:2000766">
    <property type="term" value="P:negative regulation of cytoplasmic translation"/>
    <property type="evidence" value="ECO:0007669"/>
    <property type="project" value="TreeGrafter"/>
</dbReference>
<protein>
    <submittedName>
        <fullName evidence="5">Cytoplasmic polyadenylation element-binding protein 1-B</fullName>
    </submittedName>
</protein>
<dbReference type="InterPro" id="IPR012677">
    <property type="entry name" value="Nucleotide-bd_a/b_plait_sf"/>
</dbReference>
<dbReference type="GO" id="GO:0043005">
    <property type="term" value="C:neuron projection"/>
    <property type="evidence" value="ECO:0007669"/>
    <property type="project" value="TreeGrafter"/>
</dbReference>
<dbReference type="Pfam" id="PF16366">
    <property type="entry name" value="CEBP_ZZ"/>
    <property type="match status" value="1"/>
</dbReference>
<dbReference type="GO" id="GO:0000900">
    <property type="term" value="F:mRNA regulatory element binding translation repressor activity"/>
    <property type="evidence" value="ECO:0007669"/>
    <property type="project" value="TreeGrafter"/>
</dbReference>
<evidence type="ECO:0000256" key="2">
    <source>
        <dbReference type="PROSITE-ProRule" id="PRU00176"/>
    </source>
</evidence>
<dbReference type="CDD" id="cd12725">
    <property type="entry name" value="RRM2_CPEB1"/>
    <property type="match status" value="1"/>
</dbReference>
<reference evidence="5" key="1">
    <citation type="submission" date="2025-08" db="UniProtKB">
        <authorList>
            <consortium name="RefSeq"/>
        </authorList>
    </citation>
    <scope>IDENTIFICATION</scope>
</reference>
<dbReference type="GO" id="GO:0005737">
    <property type="term" value="C:cytoplasm"/>
    <property type="evidence" value="ECO:0007669"/>
    <property type="project" value="TreeGrafter"/>
</dbReference>
<dbReference type="GO" id="GO:0005634">
    <property type="term" value="C:nucleus"/>
    <property type="evidence" value="ECO:0007669"/>
    <property type="project" value="TreeGrafter"/>
</dbReference>
<dbReference type="CTD" id="42752"/>
<dbReference type="Gene3D" id="3.30.70.330">
    <property type="match status" value="2"/>
</dbReference>
<dbReference type="GO" id="GO:0008135">
    <property type="term" value="F:translation factor activity, RNA binding"/>
    <property type="evidence" value="ECO:0007669"/>
    <property type="project" value="TreeGrafter"/>
</dbReference>
<dbReference type="InterPro" id="IPR032296">
    <property type="entry name" value="CEBP_ZZ"/>
</dbReference>
<gene>
    <name evidence="5" type="primary">LOC106117062</name>
</gene>
<feature type="domain" description="RRM" evidence="4">
    <location>
        <begin position="224"/>
        <end position="309"/>
    </location>
</feature>
<dbReference type="Proteomes" id="UP000694872">
    <property type="component" value="Unplaced"/>
</dbReference>
<feature type="compositionally biased region" description="Low complexity" evidence="3">
    <location>
        <begin position="465"/>
        <end position="485"/>
    </location>
</feature>
<organism evidence="5">
    <name type="scientific">Papilio xuthus</name>
    <name type="common">Asian swallowtail butterfly</name>
    <dbReference type="NCBI Taxonomy" id="66420"/>
    <lineage>
        <taxon>Eukaryota</taxon>
        <taxon>Metazoa</taxon>
        <taxon>Ecdysozoa</taxon>
        <taxon>Arthropoda</taxon>
        <taxon>Hexapoda</taxon>
        <taxon>Insecta</taxon>
        <taxon>Pterygota</taxon>
        <taxon>Neoptera</taxon>
        <taxon>Endopterygota</taxon>
        <taxon>Lepidoptera</taxon>
        <taxon>Glossata</taxon>
        <taxon>Ditrysia</taxon>
        <taxon>Papilionoidea</taxon>
        <taxon>Papilionidae</taxon>
        <taxon>Papilioninae</taxon>
        <taxon>Papilio</taxon>
    </lineage>
</organism>
<accession>A0AAJ7E819</accession>
<feature type="compositionally biased region" description="Basic and acidic residues" evidence="3">
    <location>
        <begin position="1"/>
        <end position="20"/>
    </location>
</feature>
<dbReference type="InterPro" id="IPR000504">
    <property type="entry name" value="RRM_dom"/>
</dbReference>
<dbReference type="GO" id="GO:0045202">
    <property type="term" value="C:synapse"/>
    <property type="evidence" value="ECO:0007669"/>
    <property type="project" value="TreeGrafter"/>
</dbReference>
<dbReference type="InterPro" id="IPR035979">
    <property type="entry name" value="RBD_domain_sf"/>
</dbReference>
<dbReference type="PANTHER" id="PTHR12566:SF9">
    <property type="entry name" value="CYTOPLASMIC POLYADENYLATION ELEMENT-BINDING PROTEIN 1"/>
    <property type="match status" value="1"/>
</dbReference>
<dbReference type="RefSeq" id="XP_013166591.1">
    <property type="nucleotide sequence ID" value="XM_013311137.1"/>
</dbReference>
<dbReference type="CDD" id="cd19757">
    <property type="entry name" value="Bbox1"/>
    <property type="match status" value="1"/>
</dbReference>
<name>A0AAJ7E819_PAPXU</name>
<evidence type="ECO:0000256" key="1">
    <source>
        <dbReference type="ARBA" id="ARBA00022884"/>
    </source>
</evidence>
<dbReference type="PANTHER" id="PTHR12566">
    <property type="entry name" value="CYTOPLASMIC POLYADENYLATION ELEMENT BINDING PROTEIN CPEB"/>
    <property type="match status" value="1"/>
</dbReference>
<dbReference type="AlphaFoldDB" id="A0AAJ7E819"/>
<sequence length="485" mass="53032">MPFVHQDKSREGGGSRENRRSLTNFMGFDALQLSQQAGSSNSTHDSIDGPVPGGLGGAEKPRQWEQWKPASPEAAQSPRSLVPATCFPPGPAGFASYSENARPGSWADDGAGTWPEDSSLEWTEVPNQYTDLVTSMKTLSMSAADFRGPRSPRSPSALQLALDQGNGLNMQPPWPPEQASTSMINNAPVKPYIPSGGRGSRSEPLRWSGQLPARGVDASGGYSSKVFVGGLPWDITEDDLLYSLRNFQPVRVEWPGREGGCGASPRGYAYVTFESERRVRSLLAAARCESGNWYYRVSSRNMRNKEVQVIPWAVSDSNYVCGGSVRLEPRRTVFVGALHGMLGAYGLALIMNDLFSGVVYAGIDTDKNKYPIGSGRVTFNNAHSYLRAIAAAYIDITTDKFSKTVQVDPYLEDAMCSVCNLQQGPYFCRDPLCFRYFCRACWAWQHRNVTHKQLMRWSKSSAGSGPRHAPALGHAPHHAPAARVA</sequence>
<dbReference type="InterPro" id="IPR034819">
    <property type="entry name" value="CPEB"/>
</dbReference>
<feature type="non-terminal residue" evidence="5">
    <location>
        <position position="485"/>
    </location>
</feature>
<feature type="region of interest" description="Disordered" evidence="3">
    <location>
        <begin position="1"/>
        <end position="80"/>
    </location>
</feature>
<dbReference type="Pfam" id="PF16367">
    <property type="entry name" value="RRM_7"/>
    <property type="match status" value="1"/>
</dbReference>
<keyword evidence="1 2" id="KW-0694">RNA-binding</keyword>
<evidence type="ECO:0000256" key="3">
    <source>
        <dbReference type="SAM" id="MobiDB-lite"/>
    </source>
</evidence>
<evidence type="ECO:0000313" key="5">
    <source>
        <dbReference type="RefSeq" id="XP_013166591.1"/>
    </source>
</evidence>
<dbReference type="Gene3D" id="4.10.640.40">
    <property type="entry name" value="Cytoplasmic polyadenylation element-binding protein, ZZ domain"/>
    <property type="match status" value="1"/>
</dbReference>
<evidence type="ECO:0000259" key="4">
    <source>
        <dbReference type="PROSITE" id="PS50102"/>
    </source>
</evidence>
<dbReference type="FunFam" id="3.30.70.330:FF:000054">
    <property type="entry name" value="Cytoplasmic polyadenylation element-binding protein 1"/>
    <property type="match status" value="1"/>
</dbReference>
<proteinExistence type="predicted"/>